<feature type="region of interest" description="Disordered" evidence="1">
    <location>
        <begin position="85"/>
        <end position="166"/>
    </location>
</feature>
<dbReference type="AlphaFoldDB" id="A0A841S4W2"/>
<protein>
    <recommendedName>
        <fullName evidence="4">Nucleic acid/nucleotide deaminase of polymorphic system toxin</fullName>
    </recommendedName>
</protein>
<proteinExistence type="predicted"/>
<reference evidence="2 3" key="1">
    <citation type="submission" date="2020-08" db="EMBL/GenBank/DDBJ databases">
        <title>Sequencing the genomes of 1000 actinobacteria strains.</title>
        <authorList>
            <person name="Klenk H.-P."/>
        </authorList>
    </citation>
    <scope>NUCLEOTIDE SEQUENCE [LARGE SCALE GENOMIC DNA]</scope>
    <source>
        <strain evidence="2 3">DSM 15626</strain>
    </source>
</reference>
<organism evidence="2 3">
    <name type="scientific">Kribbella sandramycini</name>
    <dbReference type="NCBI Taxonomy" id="60450"/>
    <lineage>
        <taxon>Bacteria</taxon>
        <taxon>Bacillati</taxon>
        <taxon>Actinomycetota</taxon>
        <taxon>Actinomycetes</taxon>
        <taxon>Propionibacteriales</taxon>
        <taxon>Kribbellaceae</taxon>
        <taxon>Kribbella</taxon>
    </lineage>
</organism>
<dbReference type="Proteomes" id="UP000553957">
    <property type="component" value="Unassembled WGS sequence"/>
</dbReference>
<name>A0A841S4W2_9ACTN</name>
<comment type="caution">
    <text evidence="2">The sequence shown here is derived from an EMBL/GenBank/DDBJ whole genome shotgun (WGS) entry which is preliminary data.</text>
</comment>
<feature type="compositionally biased region" description="Basic and acidic residues" evidence="1">
    <location>
        <begin position="143"/>
        <end position="152"/>
    </location>
</feature>
<evidence type="ECO:0000313" key="3">
    <source>
        <dbReference type="Proteomes" id="UP000553957"/>
    </source>
</evidence>
<dbReference type="RefSeq" id="WP_337926506.1">
    <property type="nucleotide sequence ID" value="NZ_JACHKF010000001.1"/>
</dbReference>
<sequence>MPSELQRVAGDLVACLDMMPRVIDALQTRARRCREMAGFVGGLSGGSPALQAAAYQLDAAANECEKAAHLCEIARRQARDWAAQMVGDTGGGSTSAGSRDAPTGDPAVSGTKPTAPAKPGSTAPRPPDDGGDSDAQTVIRRLPVRENDEGKTRGLWTDGDGRDRPLVSGNGHYQKLADEHTRRLGLPPMSSTSHVEMKFAMFMRERGLRNETIFINNRPCPGERSCSEWVELFLPPGARLTVHWPNGGPWTFYGRGKQ</sequence>
<evidence type="ECO:0000313" key="2">
    <source>
        <dbReference type="EMBL" id="MBB6566259.1"/>
    </source>
</evidence>
<dbReference type="EMBL" id="JACHKF010000001">
    <property type="protein sequence ID" value="MBB6566259.1"/>
    <property type="molecule type" value="Genomic_DNA"/>
</dbReference>
<accession>A0A841S4W2</accession>
<dbReference type="InterPro" id="IPR032724">
    <property type="entry name" value="SCP1.201-like"/>
</dbReference>
<evidence type="ECO:0000256" key="1">
    <source>
        <dbReference type="SAM" id="MobiDB-lite"/>
    </source>
</evidence>
<gene>
    <name evidence="2" type="ORF">HNR71_001896</name>
</gene>
<evidence type="ECO:0008006" key="4">
    <source>
        <dbReference type="Google" id="ProtNLM"/>
    </source>
</evidence>
<dbReference type="Pfam" id="PF14428">
    <property type="entry name" value="DddA-like"/>
    <property type="match status" value="1"/>
</dbReference>